<gene>
    <name evidence="5" type="ORF">EDB92DRAFT_1939477</name>
</gene>
<name>A0AAD4LTE8_9AGAM</name>
<feature type="repeat" description="WD" evidence="3">
    <location>
        <begin position="113"/>
        <end position="151"/>
    </location>
</feature>
<accession>A0AAD4LTE8</accession>
<dbReference type="AlphaFoldDB" id="A0AAD4LTE8"/>
<dbReference type="PROSITE" id="PS00678">
    <property type="entry name" value="WD_REPEATS_1"/>
    <property type="match status" value="1"/>
</dbReference>
<dbReference type="InterPro" id="IPR001680">
    <property type="entry name" value="WD40_rpt"/>
</dbReference>
<dbReference type="EMBL" id="JAKELL010000001">
    <property type="protein sequence ID" value="KAH9001672.1"/>
    <property type="molecule type" value="Genomic_DNA"/>
</dbReference>
<dbReference type="InterPro" id="IPR019775">
    <property type="entry name" value="WD40_repeat_CS"/>
</dbReference>
<keyword evidence="2" id="KW-0677">Repeat</keyword>
<keyword evidence="1 3" id="KW-0853">WD repeat</keyword>
<feature type="region of interest" description="Disordered" evidence="4">
    <location>
        <begin position="160"/>
        <end position="186"/>
    </location>
</feature>
<evidence type="ECO:0000256" key="2">
    <source>
        <dbReference type="ARBA" id="ARBA00022737"/>
    </source>
</evidence>
<dbReference type="InterPro" id="IPR036322">
    <property type="entry name" value="WD40_repeat_dom_sf"/>
</dbReference>
<dbReference type="SUPFAM" id="SSF50978">
    <property type="entry name" value="WD40 repeat-like"/>
    <property type="match status" value="1"/>
</dbReference>
<dbReference type="PANTHER" id="PTHR22806:SF0">
    <property type="entry name" value="NUCLEOPORIN NUP37"/>
    <property type="match status" value="1"/>
</dbReference>
<evidence type="ECO:0000313" key="5">
    <source>
        <dbReference type="EMBL" id="KAH9001672.1"/>
    </source>
</evidence>
<keyword evidence="6" id="KW-1185">Reference proteome</keyword>
<sequence>MDLRHDHGALIHVVRACDNADAPNLIAIGGENSVSVLLIADTSVDLVASFHIGSRITALAWSPRTCIFLVLRPMAYRVKPPITLTAASADFGLHLLTKSPDVDEDVFPFGGGLSGHHGPVNDMTFCGGPTDESARYVATVSDDKMLMVWDLHPTVDIPSAPLSVSPSNDDGSGGASSSPGSNSRPQPTAYVISFPHALSAVCAHASTTKDLLVADVRGSLALIDWRSDPSHAPADAWHHPRVLELAAPRAVAGAAGAFPASAAWQHANSDIIGSVHRSRFSLWDLSKLQGGKPALSGASFPEGAHRFRWCPTYPEYFAISTRNAGARGATIHVHSAMHAHAHVEPTAFTLAPRPLCVRDFDFVPLKGIPRIAAAVGHELVVFPIGVE</sequence>
<reference evidence="5" key="1">
    <citation type="submission" date="2022-01" db="EMBL/GenBank/DDBJ databases">
        <title>Comparative genomics reveals a dynamic genome evolution in the ectomycorrhizal milk-cap (Lactarius) mushrooms.</title>
        <authorList>
            <consortium name="DOE Joint Genome Institute"/>
            <person name="Lebreton A."/>
            <person name="Tang N."/>
            <person name="Kuo A."/>
            <person name="LaButti K."/>
            <person name="Drula E."/>
            <person name="Barry K."/>
            <person name="Clum A."/>
            <person name="Lipzen A."/>
            <person name="Mousain D."/>
            <person name="Ng V."/>
            <person name="Wang R."/>
            <person name="Wang X."/>
            <person name="Dai Y."/>
            <person name="Henrissat B."/>
            <person name="Grigoriev I.V."/>
            <person name="Guerin-Laguette A."/>
            <person name="Yu F."/>
            <person name="Martin F.M."/>
        </authorList>
    </citation>
    <scope>NUCLEOTIDE SEQUENCE</scope>
    <source>
        <strain evidence="5">QP</strain>
    </source>
</reference>
<dbReference type="Proteomes" id="UP001201163">
    <property type="component" value="Unassembled WGS sequence"/>
</dbReference>
<comment type="caution">
    <text evidence="5">The sequence shown here is derived from an EMBL/GenBank/DDBJ whole genome shotgun (WGS) entry which is preliminary data.</text>
</comment>
<dbReference type="InterPro" id="IPR037626">
    <property type="entry name" value="NUP37"/>
</dbReference>
<evidence type="ECO:0000256" key="1">
    <source>
        <dbReference type="ARBA" id="ARBA00022574"/>
    </source>
</evidence>
<dbReference type="PANTHER" id="PTHR22806">
    <property type="entry name" value="NUCLEOPORIN NUP37 P37 -RELATED"/>
    <property type="match status" value="1"/>
</dbReference>
<dbReference type="Gene3D" id="2.130.10.10">
    <property type="entry name" value="YVTN repeat-like/Quinoprotein amine dehydrogenase"/>
    <property type="match status" value="1"/>
</dbReference>
<feature type="compositionally biased region" description="Low complexity" evidence="4">
    <location>
        <begin position="165"/>
        <end position="183"/>
    </location>
</feature>
<dbReference type="InterPro" id="IPR015943">
    <property type="entry name" value="WD40/YVTN_repeat-like_dom_sf"/>
</dbReference>
<dbReference type="GO" id="GO:0031080">
    <property type="term" value="C:nuclear pore outer ring"/>
    <property type="evidence" value="ECO:0007669"/>
    <property type="project" value="InterPro"/>
</dbReference>
<dbReference type="PROSITE" id="PS50082">
    <property type="entry name" value="WD_REPEATS_2"/>
    <property type="match status" value="1"/>
</dbReference>
<proteinExistence type="predicted"/>
<protein>
    <submittedName>
        <fullName evidence="5">Uncharacterized protein</fullName>
    </submittedName>
</protein>
<evidence type="ECO:0000313" key="6">
    <source>
        <dbReference type="Proteomes" id="UP001201163"/>
    </source>
</evidence>
<organism evidence="5 6">
    <name type="scientific">Lactarius akahatsu</name>
    <dbReference type="NCBI Taxonomy" id="416441"/>
    <lineage>
        <taxon>Eukaryota</taxon>
        <taxon>Fungi</taxon>
        <taxon>Dikarya</taxon>
        <taxon>Basidiomycota</taxon>
        <taxon>Agaricomycotina</taxon>
        <taxon>Agaricomycetes</taxon>
        <taxon>Russulales</taxon>
        <taxon>Russulaceae</taxon>
        <taxon>Lactarius</taxon>
    </lineage>
</organism>
<evidence type="ECO:0000256" key="4">
    <source>
        <dbReference type="SAM" id="MobiDB-lite"/>
    </source>
</evidence>
<evidence type="ECO:0000256" key="3">
    <source>
        <dbReference type="PROSITE-ProRule" id="PRU00221"/>
    </source>
</evidence>